<name>A0AAD1X968_EUPCR</name>
<feature type="region of interest" description="Disordered" evidence="1">
    <location>
        <begin position="196"/>
        <end position="405"/>
    </location>
</feature>
<organism evidence="2 3">
    <name type="scientific">Euplotes crassus</name>
    <dbReference type="NCBI Taxonomy" id="5936"/>
    <lineage>
        <taxon>Eukaryota</taxon>
        <taxon>Sar</taxon>
        <taxon>Alveolata</taxon>
        <taxon>Ciliophora</taxon>
        <taxon>Intramacronucleata</taxon>
        <taxon>Spirotrichea</taxon>
        <taxon>Hypotrichia</taxon>
        <taxon>Euplotida</taxon>
        <taxon>Euplotidae</taxon>
        <taxon>Moneuplotes</taxon>
    </lineage>
</organism>
<feature type="compositionally biased region" description="Basic residues" evidence="1">
    <location>
        <begin position="388"/>
        <end position="405"/>
    </location>
</feature>
<reference evidence="2" key="1">
    <citation type="submission" date="2023-07" db="EMBL/GenBank/DDBJ databases">
        <authorList>
            <consortium name="AG Swart"/>
            <person name="Singh M."/>
            <person name="Singh A."/>
            <person name="Seah K."/>
            <person name="Emmerich C."/>
        </authorList>
    </citation>
    <scope>NUCLEOTIDE SEQUENCE</scope>
    <source>
        <strain evidence="2">DP1</strain>
    </source>
</reference>
<feature type="region of interest" description="Disordered" evidence="1">
    <location>
        <begin position="1"/>
        <end position="35"/>
    </location>
</feature>
<comment type="caution">
    <text evidence="2">The sequence shown here is derived from an EMBL/GenBank/DDBJ whole genome shotgun (WGS) entry which is preliminary data.</text>
</comment>
<dbReference type="Proteomes" id="UP001295684">
    <property type="component" value="Unassembled WGS sequence"/>
</dbReference>
<evidence type="ECO:0000313" key="3">
    <source>
        <dbReference type="Proteomes" id="UP001295684"/>
    </source>
</evidence>
<feature type="compositionally biased region" description="Polar residues" evidence="1">
    <location>
        <begin position="213"/>
        <end position="224"/>
    </location>
</feature>
<protein>
    <submittedName>
        <fullName evidence="2">Uncharacterized protein</fullName>
    </submittedName>
</protein>
<accession>A0AAD1X968</accession>
<gene>
    <name evidence="2" type="ORF">ECRASSUSDP1_LOCUS4727</name>
</gene>
<feature type="compositionally biased region" description="Basic and acidic residues" evidence="1">
    <location>
        <begin position="376"/>
        <end position="387"/>
    </location>
</feature>
<proteinExistence type="predicted"/>
<evidence type="ECO:0000313" key="2">
    <source>
        <dbReference type="EMBL" id="CAI2363392.1"/>
    </source>
</evidence>
<feature type="compositionally biased region" description="Basic and acidic residues" evidence="1">
    <location>
        <begin position="236"/>
        <end position="363"/>
    </location>
</feature>
<keyword evidence="3" id="KW-1185">Reference proteome</keyword>
<dbReference type="AlphaFoldDB" id="A0AAD1X968"/>
<evidence type="ECO:0000256" key="1">
    <source>
        <dbReference type="SAM" id="MobiDB-lite"/>
    </source>
</evidence>
<dbReference type="EMBL" id="CAMPGE010004542">
    <property type="protein sequence ID" value="CAI2363392.1"/>
    <property type="molecule type" value="Genomic_DNA"/>
</dbReference>
<sequence>MANRSGQKYKSDKKSKDHKRSKDQEEGSPLRDFRNGRYYEEEDVHYYSRPGYRTYVTEIHKTPGRYYDLSPQARYDYLRDAVTAADTEYIRGSHYSLYDKHRRYEGELGQVRPLDAHIYSSHTRIPASCPGGNYSCSRSPVRHIEPGSHLLNYRSAFDPLYRDTRGLGRSVDDFYYRPMHAEDLYQRTSFNYGHRKGFPEKDGMPDSVEISPNRYSPTKNSQMYYPSRSAAPTAKPDTRELEEARRRAAEEEAKRREEEQKRKWAEEDAEREAKRRLEAEEKLSWEEQQRALSEAEQRERDEFNRRELEKRDREREQREREYQEQRRQDRLEREQRERELEERRRKTEQMMKEKIQEDIENSNKHQRMMPQSYDLPKPDRIDAEPPKKIRATKKPKKKKRTVRRKPAPLPVYESDEEIEVKQTHKVQQVIPVNPRYEQIATALFKNQQYVPPKVRRTRVRSANPKRSHALDKVTEEEYLKVLYPEIDYSAGDIHCYKEHSKEWFHDFMRRVFEKSNQVKYDLFMKRCLKTSPYNDKGGERFTMLKDLVRYRSNSPKKNYQRNTIASLAKVI</sequence>
<feature type="compositionally biased region" description="Basic and acidic residues" evidence="1">
    <location>
        <begin position="9"/>
        <end position="35"/>
    </location>
</feature>